<name>A0AA96V4A0_9EURY</name>
<gene>
    <name evidence="3" type="ORF">MsAm2_00820</name>
</gene>
<proteinExistence type="predicted"/>
<dbReference type="InterPro" id="IPR005537">
    <property type="entry name" value="RAMP_III_fam"/>
</dbReference>
<reference evidence="3 4" key="1">
    <citation type="submission" date="2023-07" db="EMBL/GenBank/DDBJ databases">
        <title>Closed genome sequence of Methanosarcinaceae archaeon Am2.</title>
        <authorList>
            <person name="Poehlein A."/>
            <person name="Protasov E."/>
            <person name="Platt K."/>
            <person name="Reeh H."/>
            <person name="Daniel R."/>
            <person name="Brune A."/>
        </authorList>
    </citation>
    <scope>NUCLEOTIDE SEQUENCE [LARGE SCALE GENOMIC DNA]</scope>
    <source>
        <strain evidence="3 4">Am2</strain>
    </source>
</reference>
<organism evidence="3 4">
    <name type="scientific">Methanolapillus ohkumae</name>
    <dbReference type="NCBI Taxonomy" id="3028298"/>
    <lineage>
        <taxon>Archaea</taxon>
        <taxon>Methanobacteriati</taxon>
        <taxon>Methanobacteriota</taxon>
        <taxon>Stenosarchaea group</taxon>
        <taxon>Methanomicrobia</taxon>
        <taxon>Methanosarcinales</taxon>
        <taxon>Methanosarcinaceae</taxon>
        <taxon>Methanolapillus</taxon>
    </lineage>
</organism>
<feature type="domain" description="CRISPR type III-associated protein" evidence="2">
    <location>
        <begin position="15"/>
        <end position="282"/>
    </location>
</feature>
<dbReference type="EMBL" id="CP131061">
    <property type="protein sequence ID" value="WNY26322.1"/>
    <property type="molecule type" value="Genomic_DNA"/>
</dbReference>
<evidence type="ECO:0000313" key="3">
    <source>
        <dbReference type="EMBL" id="WNY26322.1"/>
    </source>
</evidence>
<evidence type="ECO:0000313" key="4">
    <source>
        <dbReference type="Proteomes" id="UP001304970"/>
    </source>
</evidence>
<dbReference type="InterPro" id="IPR013410">
    <property type="entry name" value="CRISPR-assoc_RAMP_Cmr4"/>
</dbReference>
<dbReference type="GeneID" id="89227477"/>
<dbReference type="Proteomes" id="UP001304970">
    <property type="component" value="Chromosome"/>
</dbReference>
<dbReference type="PANTHER" id="PTHR36700">
    <property type="entry name" value="CRISPR SYSTEM CMR SUBUNIT CMR4"/>
    <property type="match status" value="1"/>
</dbReference>
<sequence length="287" mass="31529">MADTNANIKKYFMMAIDPIHVGIGGQRLGRVDNSIVREPGTKLPKLPGTSLHGAIRHYAAFSENKEKTCAGQKNCGKDNCPICYTFGSSNGSGDGGWAGIVSISDAKILFFPVSTSKGPVWISTTSILKDALGIDVNISFENKNIVYTTINENKELNLGWLLLSCKKLPDTNFIPSNMIEFEIFKDRLVFVSDEIFSRIVNSNLEVRTSVSINPETGAAEEGALFTYEAIPRTTVLYFEATCNDYRSKNGNIKPSDIVETGINKLEFFGIGGMTTRGFGRLRKIKVM</sequence>
<evidence type="ECO:0000256" key="1">
    <source>
        <dbReference type="ARBA" id="ARBA00023118"/>
    </source>
</evidence>
<dbReference type="NCBIfam" id="TIGR02580">
    <property type="entry name" value="cas_RAMP_Cmr4"/>
    <property type="match status" value="1"/>
</dbReference>
<accession>A0AA96V4A0</accession>
<dbReference type="AlphaFoldDB" id="A0AA96V4A0"/>
<protein>
    <recommendedName>
        <fullName evidence="2">CRISPR type III-associated protein domain-containing protein</fullName>
    </recommendedName>
</protein>
<keyword evidence="1" id="KW-0051">Antiviral defense</keyword>
<dbReference type="RefSeq" id="WP_338097849.1">
    <property type="nucleotide sequence ID" value="NZ_CP131061.1"/>
</dbReference>
<evidence type="ECO:0000259" key="2">
    <source>
        <dbReference type="Pfam" id="PF03787"/>
    </source>
</evidence>
<dbReference type="PANTHER" id="PTHR36700:SF1">
    <property type="entry name" value="CRISPR SYSTEM CMR SUBUNIT CMR4"/>
    <property type="match status" value="1"/>
</dbReference>
<dbReference type="GO" id="GO:0051607">
    <property type="term" value="P:defense response to virus"/>
    <property type="evidence" value="ECO:0007669"/>
    <property type="project" value="UniProtKB-KW"/>
</dbReference>
<dbReference type="Pfam" id="PF03787">
    <property type="entry name" value="RAMPs"/>
    <property type="match status" value="1"/>
</dbReference>
<keyword evidence="4" id="KW-1185">Reference proteome</keyword>